<proteinExistence type="inferred from homology"/>
<sequence>MLEANKQSSPFQVYASNRIDPNLVNVKMSQIMYVDILQEILIDGHTAGPGTPSVLIIDVDDRHQLASIKPKGDSVYIAECTPRIKGLHIIAIYWNDQPARESPGILNVIPLSLETYFRIDIRNAGFGSRDVLITNPKGLLVPLKIVDNEDGTYNVTYAPNDIGRHRININFDNIPNLGNDVDADIDIAIVHNADRTFNIFYTPHKTGKYVVKIKFGEQDISNGDFAVMAGNDDKYNRDRQLTETATSRNTTIQQQLVDFQLFVGANAFHDVSALVRTSTGCIHTPVIRDNQDGTISIKYQLSEVGLHELNLFC</sequence>
<dbReference type="PANTHER" id="PTHR38537">
    <property type="entry name" value="JITTERBUG, ISOFORM N"/>
    <property type="match status" value="1"/>
</dbReference>
<dbReference type="EMBL" id="CAJNOT010000429">
    <property type="protein sequence ID" value="CAF0979226.1"/>
    <property type="molecule type" value="Genomic_DNA"/>
</dbReference>
<dbReference type="InterPro" id="IPR017868">
    <property type="entry name" value="Filamin/ABP280_repeat-like"/>
</dbReference>
<keyword evidence="2" id="KW-0677">Repeat</keyword>
<dbReference type="GO" id="GO:0051015">
    <property type="term" value="F:actin filament binding"/>
    <property type="evidence" value="ECO:0007669"/>
    <property type="project" value="InterPro"/>
</dbReference>
<reference evidence="4" key="1">
    <citation type="submission" date="2021-02" db="EMBL/GenBank/DDBJ databases">
        <authorList>
            <person name="Nowell W R."/>
        </authorList>
    </citation>
    <scope>NUCLEOTIDE SEQUENCE</scope>
</reference>
<evidence type="ECO:0008006" key="6">
    <source>
        <dbReference type="Google" id="ProtNLM"/>
    </source>
</evidence>
<dbReference type="Proteomes" id="UP000663864">
    <property type="component" value="Unassembled WGS sequence"/>
</dbReference>
<dbReference type="GO" id="GO:0030036">
    <property type="term" value="P:actin cytoskeleton organization"/>
    <property type="evidence" value="ECO:0007669"/>
    <property type="project" value="InterPro"/>
</dbReference>
<dbReference type="InterPro" id="IPR013783">
    <property type="entry name" value="Ig-like_fold"/>
</dbReference>
<comment type="similarity">
    <text evidence="1">Belongs to the filamin family.</text>
</comment>
<gene>
    <name evidence="4" type="ORF">ZHD862_LOCUS11417</name>
</gene>
<organism evidence="4 5">
    <name type="scientific">Rotaria sordida</name>
    <dbReference type="NCBI Taxonomy" id="392033"/>
    <lineage>
        <taxon>Eukaryota</taxon>
        <taxon>Metazoa</taxon>
        <taxon>Spiralia</taxon>
        <taxon>Gnathifera</taxon>
        <taxon>Rotifera</taxon>
        <taxon>Eurotatoria</taxon>
        <taxon>Bdelloidea</taxon>
        <taxon>Philodinida</taxon>
        <taxon>Philodinidae</taxon>
        <taxon>Rotaria</taxon>
    </lineage>
</organism>
<dbReference type="PROSITE" id="PS50194">
    <property type="entry name" value="FILAMIN_REPEAT"/>
    <property type="match status" value="2"/>
</dbReference>
<dbReference type="Pfam" id="PF00630">
    <property type="entry name" value="Filamin"/>
    <property type="match status" value="2"/>
</dbReference>
<dbReference type="AlphaFoldDB" id="A0A814F055"/>
<evidence type="ECO:0000256" key="1">
    <source>
        <dbReference type="ARBA" id="ARBA00009238"/>
    </source>
</evidence>
<dbReference type="PANTHER" id="PTHR38537:SF8">
    <property type="entry name" value="FILAMIN-A"/>
    <property type="match status" value="1"/>
</dbReference>
<evidence type="ECO:0000256" key="2">
    <source>
        <dbReference type="ARBA" id="ARBA00022737"/>
    </source>
</evidence>
<dbReference type="SMART" id="SM00557">
    <property type="entry name" value="IG_FLMN"/>
    <property type="match status" value="2"/>
</dbReference>
<dbReference type="Gene3D" id="2.60.40.10">
    <property type="entry name" value="Immunoglobulins"/>
    <property type="match status" value="4"/>
</dbReference>
<evidence type="ECO:0000313" key="5">
    <source>
        <dbReference type="Proteomes" id="UP000663864"/>
    </source>
</evidence>
<feature type="repeat" description="Filamin" evidence="3">
    <location>
        <begin position="102"/>
        <end position="185"/>
    </location>
</feature>
<dbReference type="SUPFAM" id="SSF81296">
    <property type="entry name" value="E set domains"/>
    <property type="match status" value="4"/>
</dbReference>
<accession>A0A814F055</accession>
<comment type="caution">
    <text evidence="4">The sequence shown here is derived from an EMBL/GenBank/DDBJ whole genome shotgun (WGS) entry which is preliminary data.</text>
</comment>
<dbReference type="InterPro" id="IPR014756">
    <property type="entry name" value="Ig_E-set"/>
</dbReference>
<evidence type="ECO:0000313" key="4">
    <source>
        <dbReference type="EMBL" id="CAF0979226.1"/>
    </source>
</evidence>
<dbReference type="InterPro" id="IPR044801">
    <property type="entry name" value="Filamin"/>
</dbReference>
<protein>
    <recommendedName>
        <fullName evidence="6">Filamin</fullName>
    </recommendedName>
</protein>
<name>A0A814F055_9BILA</name>
<dbReference type="InterPro" id="IPR001298">
    <property type="entry name" value="Filamin/ABP280_rpt"/>
</dbReference>
<feature type="repeat" description="Filamin" evidence="3">
    <location>
        <begin position="183"/>
        <end position="229"/>
    </location>
</feature>
<evidence type="ECO:0000256" key="3">
    <source>
        <dbReference type="PROSITE-ProRule" id="PRU00087"/>
    </source>
</evidence>